<dbReference type="OrthoDB" id="5954192at2759"/>
<dbReference type="AlphaFoldDB" id="A0A8C3AVN1"/>
<evidence type="ECO:0000313" key="2">
    <source>
        <dbReference type="Ensembl" id="ENSCLMP00005048913.1"/>
    </source>
</evidence>
<dbReference type="GO" id="GO:0044877">
    <property type="term" value="F:protein-containing complex binding"/>
    <property type="evidence" value="ECO:0007669"/>
    <property type="project" value="InterPro"/>
</dbReference>
<dbReference type="RefSeq" id="XP_034382010.1">
    <property type="nucleotide sequence ID" value="XM_034526119.1"/>
</dbReference>
<dbReference type="GO" id="GO:0051117">
    <property type="term" value="F:ATPase binding"/>
    <property type="evidence" value="ECO:0007669"/>
    <property type="project" value="TreeGrafter"/>
</dbReference>
<feature type="region of interest" description="Disordered" evidence="1">
    <location>
        <begin position="197"/>
        <end position="216"/>
    </location>
</feature>
<dbReference type="GO" id="GO:0016558">
    <property type="term" value="P:protein import into peroxisome matrix"/>
    <property type="evidence" value="ECO:0007669"/>
    <property type="project" value="TreeGrafter"/>
</dbReference>
<dbReference type="CTD" id="55670"/>
<gene>
    <name evidence="2" type="primary">pex26</name>
</gene>
<reference evidence="2" key="2">
    <citation type="submission" date="2025-09" db="UniProtKB">
        <authorList>
            <consortium name="Ensembl"/>
        </authorList>
    </citation>
    <scope>IDENTIFICATION</scope>
</reference>
<organism evidence="2 3">
    <name type="scientific">Cyclopterus lumpus</name>
    <name type="common">Lumpsucker</name>
    <dbReference type="NCBI Taxonomy" id="8103"/>
    <lineage>
        <taxon>Eukaryota</taxon>
        <taxon>Metazoa</taxon>
        <taxon>Chordata</taxon>
        <taxon>Craniata</taxon>
        <taxon>Vertebrata</taxon>
        <taxon>Euteleostomi</taxon>
        <taxon>Actinopterygii</taxon>
        <taxon>Neopterygii</taxon>
        <taxon>Teleostei</taxon>
        <taxon>Neoteleostei</taxon>
        <taxon>Acanthomorphata</taxon>
        <taxon>Eupercaria</taxon>
        <taxon>Perciformes</taxon>
        <taxon>Cottioidei</taxon>
        <taxon>Cottales</taxon>
        <taxon>Cyclopteridae</taxon>
        <taxon>Cyclopterus</taxon>
    </lineage>
</organism>
<evidence type="ECO:0000313" key="3">
    <source>
        <dbReference type="Proteomes" id="UP000694565"/>
    </source>
</evidence>
<evidence type="ECO:0000256" key="1">
    <source>
        <dbReference type="SAM" id="MobiDB-lite"/>
    </source>
</evidence>
<dbReference type="GO" id="GO:0045046">
    <property type="term" value="P:protein import into peroxisome membrane"/>
    <property type="evidence" value="ECO:0007669"/>
    <property type="project" value="InterPro"/>
</dbReference>
<dbReference type="PANTHER" id="PTHR16262:SF2">
    <property type="entry name" value="PEROXISOME ASSEMBLY PROTEIN 26"/>
    <property type="match status" value="1"/>
</dbReference>
<dbReference type="Ensembl" id="ENSCLMT00005050563.1">
    <property type="protein sequence ID" value="ENSCLMP00005048913.1"/>
    <property type="gene ID" value="ENSCLMG00005022333.1"/>
</dbReference>
<dbReference type="InterPro" id="IPR010797">
    <property type="entry name" value="Pex26"/>
</dbReference>
<dbReference type="Pfam" id="PF07163">
    <property type="entry name" value="Pex26"/>
    <property type="match status" value="1"/>
</dbReference>
<name>A0A8C3AVN1_CYCLU</name>
<protein>
    <submittedName>
        <fullName evidence="2">Peroxisomal biogenesis factor 26</fullName>
    </submittedName>
</protein>
<dbReference type="GO" id="GO:0005778">
    <property type="term" value="C:peroxisomal membrane"/>
    <property type="evidence" value="ECO:0007669"/>
    <property type="project" value="InterPro"/>
</dbReference>
<dbReference type="Proteomes" id="UP000694565">
    <property type="component" value="Unplaced"/>
</dbReference>
<accession>A0A8C3AVN1</accession>
<dbReference type="PANTHER" id="PTHR16262">
    <property type="entry name" value="PEROXISOME ASSEMBLY PROTEIN 26"/>
    <property type="match status" value="1"/>
</dbReference>
<dbReference type="GeneTree" id="ENSGT00510000049725"/>
<proteinExistence type="predicted"/>
<keyword evidence="3" id="KW-1185">Reference proteome</keyword>
<sequence>MSHCSSSLAPARRFGTVCSPQPTSSLTQMFSMLDTAAEQMMVHKDFRAAFETCDRGLESFAIMEQEDSRCGDFKAGFCILGIQALAELNQWHSVFSWVLQQYEHQEEIPAKIMQMCILLYSKVGEPAAMQEATRVWLHCPSNSRATGFRTVAELYLLHVLVPLGHRDEAVELIAGEVGSAAFTEEQRQTALDVVEEKEQQNKEPPLNPAISPNSEITAQPVSTQGSVIRKLEAMLRFLYRNVLVTGSGSFPLRRVFLAAVLLYMLSLRMDPALPSSFMWISKLIQLLRQMWTAMFAPYYQTLTQRL</sequence>
<dbReference type="KEGG" id="clum:117726072"/>
<reference evidence="2" key="1">
    <citation type="submission" date="2025-08" db="UniProtKB">
        <authorList>
            <consortium name="Ensembl"/>
        </authorList>
    </citation>
    <scope>IDENTIFICATION</scope>
</reference>
<dbReference type="GeneID" id="117726072"/>